<comment type="caution">
    <text evidence="1">The sequence shown here is derived from an EMBL/GenBank/DDBJ whole genome shotgun (WGS) entry which is preliminary data.</text>
</comment>
<organism evidence="1 2">
    <name type="scientific">Pseudodesulfovibrio hydrargyri</name>
    <dbReference type="NCBI Taxonomy" id="2125990"/>
    <lineage>
        <taxon>Bacteria</taxon>
        <taxon>Pseudomonadati</taxon>
        <taxon>Thermodesulfobacteriota</taxon>
        <taxon>Desulfovibrionia</taxon>
        <taxon>Desulfovibrionales</taxon>
        <taxon>Desulfovibrionaceae</taxon>
    </lineage>
</organism>
<dbReference type="Pfam" id="PF00353">
    <property type="entry name" value="HemolysinCabind"/>
    <property type="match status" value="4"/>
</dbReference>
<dbReference type="InterPro" id="IPR001343">
    <property type="entry name" value="Hemolysn_Ca-bd"/>
</dbReference>
<evidence type="ECO:0000313" key="2">
    <source>
        <dbReference type="Proteomes" id="UP000181901"/>
    </source>
</evidence>
<proteinExistence type="predicted"/>
<dbReference type="EMBL" id="LKAQ01000004">
    <property type="protein sequence ID" value="OIQ49993.1"/>
    <property type="molecule type" value="Genomic_DNA"/>
</dbReference>
<sequence>MVEQIKVELPEPGETATYRLAAGVPVRFAFDLSQADFAASGDDLVITPNGGGTVILAGYLTLAGEDALPVFEMLDGQLVPGGVYLFAFDREFETAADDAPGGSGAGTYADDPGLLGDGLDALDGQSSLFAATATPQAETLSSAPVESEALPAQDGVTIYPETTPVQIVLNPGFEASGYDGDRWSYLDDVNHWQNTGGSGEPDSPPSRGLAFRSLMVASPDGSGSMKTWGTDQNPQEGERLMELDARAGSEDTLSQAIATRAGEDVTIVFNFAPRVGNTPDGAGMETNDFQVSLGDQLVATITWDAAYGDGAWLVTLGEGVTTTGGVTGSFHFTNWGHGEGNDASVADWTELGFTLTANQDHAALTFSELSDHNDGYGTLIDSVTAYRDFDTLTVGGESDDFHRAEFLAGTDGDDAIFGSAHTVVDGLGDTYSYAEVIDGGAGDDALYGGQNFLTVISGGAGDDFIVAGRPLGHGLEESHATDEPVGQSYILPGSGNDYVRLGQGADSIILNREALVDGEKLTVENFTPSNGESLNADHLFLADGLRLQGSSYSDGDLHLLIGDGSNSIEVTLVGMEPAALDTFLHTGSEADTLNDQIQAIIDSGGHLA</sequence>
<keyword evidence="2" id="KW-1185">Reference proteome</keyword>
<dbReference type="AlphaFoldDB" id="A0A1J5NE61"/>
<reference evidence="1 2" key="1">
    <citation type="submission" date="2015-09" db="EMBL/GenBank/DDBJ databases">
        <title>Genome of Desulfovibrio dechloracetivorans BerOc1, a mercury methylating strain isolated from highly hydrocarbons and metals contaminated coastal sediments.</title>
        <authorList>
            <person name="Goni Urriza M."/>
            <person name="Gassie C."/>
            <person name="Bouchez O."/>
            <person name="Klopp C."/>
            <person name="Ranchou-Peyruse A."/>
            <person name="Remy G."/>
        </authorList>
    </citation>
    <scope>NUCLEOTIDE SEQUENCE [LARGE SCALE GENOMIC DNA]</scope>
    <source>
        <strain evidence="1 2">BerOc1</strain>
    </source>
</reference>
<name>A0A1J5NE61_9BACT</name>
<gene>
    <name evidence="1" type="ORF">BerOc1_01922</name>
</gene>
<accession>A0A1J5NE61</accession>
<protein>
    <submittedName>
        <fullName evidence="1">Uncharacterized protein</fullName>
    </submittedName>
</protein>
<dbReference type="Proteomes" id="UP000181901">
    <property type="component" value="Unassembled WGS sequence"/>
</dbReference>
<evidence type="ECO:0000313" key="1">
    <source>
        <dbReference type="EMBL" id="OIQ49993.1"/>
    </source>
</evidence>
<dbReference type="RefSeq" id="WP_071545466.1">
    <property type="nucleotide sequence ID" value="NZ_LKAQ01000004.1"/>
</dbReference>
<dbReference type="GO" id="GO:0005509">
    <property type="term" value="F:calcium ion binding"/>
    <property type="evidence" value="ECO:0007669"/>
    <property type="project" value="InterPro"/>
</dbReference>
<dbReference type="OrthoDB" id="5464875at2"/>